<dbReference type="GO" id="GO:0016787">
    <property type="term" value="F:hydrolase activity"/>
    <property type="evidence" value="ECO:0007669"/>
    <property type="project" value="TreeGrafter"/>
</dbReference>
<dbReference type="PANTHER" id="PTHR10426:SF88">
    <property type="entry name" value="ADIPOCYTE PLASMA MEMBRANE-ASSOCIATED PROTEIN HEMOMUCIN-RELATED"/>
    <property type="match status" value="1"/>
</dbReference>
<keyword evidence="6" id="KW-1185">Reference proteome</keyword>
<evidence type="ECO:0000256" key="3">
    <source>
        <dbReference type="ARBA" id="ARBA00023180"/>
    </source>
</evidence>
<comment type="caution">
    <text evidence="5">The sequence shown here is derived from an EMBL/GenBank/DDBJ whole genome shotgun (WGS) entry which is preliminary data.</text>
</comment>
<evidence type="ECO:0000259" key="4">
    <source>
        <dbReference type="Pfam" id="PF03088"/>
    </source>
</evidence>
<dbReference type="InterPro" id="IPR018119">
    <property type="entry name" value="Strictosidine_synth_cons-reg"/>
</dbReference>
<evidence type="ECO:0000313" key="5">
    <source>
        <dbReference type="EMBL" id="NIJ13128.1"/>
    </source>
</evidence>
<comment type="similarity">
    <text evidence="1">Belongs to the strictosidine synthase family.</text>
</comment>
<sequence length="312" mass="33370">MGFGEVRTIPVNGVGPEDVLVDSLGRVYTGLEDGRIIRVDDEGRRIDTVADTEGRPLGLEFLGEDELVVCDAVRGLLSVRLSDGAVRTLVVEAAGQRLTFCNNAAVDSEGTVYFTDSSTRFGIGNWRDDLIEQTGTGRLLRRTPDGVVDVLTAGLQFANGVALAPDESFVAVAETSACRVRRVWLDPRRHGATDLLVDELPGFCDNISTGSDGLIWVTQASPKVASLELVRRLPAALRRVVRGLPTSLQPSPRPTCGVLGVSAEGEIVHDIGGEIEGFRLLTGVREMAGSLYFGSLEGNRIVVTEVAAAARR</sequence>
<organism evidence="5 6">
    <name type="scientific">Saccharomonospora amisosensis</name>
    <dbReference type="NCBI Taxonomy" id="1128677"/>
    <lineage>
        <taxon>Bacteria</taxon>
        <taxon>Bacillati</taxon>
        <taxon>Actinomycetota</taxon>
        <taxon>Actinomycetes</taxon>
        <taxon>Pseudonocardiales</taxon>
        <taxon>Pseudonocardiaceae</taxon>
        <taxon>Saccharomonospora</taxon>
    </lineage>
</organism>
<dbReference type="GO" id="GO:0012505">
    <property type="term" value="C:endomembrane system"/>
    <property type="evidence" value="ECO:0007669"/>
    <property type="project" value="TreeGrafter"/>
</dbReference>
<evidence type="ECO:0000256" key="2">
    <source>
        <dbReference type="ARBA" id="ARBA00022553"/>
    </source>
</evidence>
<keyword evidence="3" id="KW-0325">Glycoprotein</keyword>
<dbReference type="Gene3D" id="2.120.10.30">
    <property type="entry name" value="TolB, C-terminal domain"/>
    <property type="match status" value="1"/>
</dbReference>
<dbReference type="SUPFAM" id="SSF63829">
    <property type="entry name" value="Calcium-dependent phosphotriesterase"/>
    <property type="match status" value="1"/>
</dbReference>
<evidence type="ECO:0000313" key="6">
    <source>
        <dbReference type="Proteomes" id="UP000545493"/>
    </source>
</evidence>
<evidence type="ECO:0000256" key="1">
    <source>
        <dbReference type="ARBA" id="ARBA00009191"/>
    </source>
</evidence>
<dbReference type="Pfam" id="PF20067">
    <property type="entry name" value="SSL_N"/>
    <property type="match status" value="1"/>
</dbReference>
<dbReference type="AlphaFoldDB" id="A0A7X5US23"/>
<protein>
    <submittedName>
        <fullName evidence="5">Sugar lactone lactonase YvrE</fullName>
    </submittedName>
</protein>
<dbReference type="PANTHER" id="PTHR10426">
    <property type="entry name" value="STRICTOSIDINE SYNTHASE-RELATED"/>
    <property type="match status" value="1"/>
</dbReference>
<feature type="domain" description="Strictosidine synthase conserved region" evidence="4">
    <location>
        <begin position="105"/>
        <end position="185"/>
    </location>
</feature>
<dbReference type="Proteomes" id="UP000545493">
    <property type="component" value="Unassembled WGS sequence"/>
</dbReference>
<dbReference type="Pfam" id="PF03088">
    <property type="entry name" value="Str_synth"/>
    <property type="match status" value="1"/>
</dbReference>
<dbReference type="RefSeq" id="WP_167172687.1">
    <property type="nucleotide sequence ID" value="NZ_JAAOYM010000001.1"/>
</dbReference>
<proteinExistence type="inferred from homology"/>
<dbReference type="InterPro" id="IPR011042">
    <property type="entry name" value="6-blade_b-propeller_TolB-like"/>
</dbReference>
<reference evidence="5 6" key="1">
    <citation type="submission" date="2020-03" db="EMBL/GenBank/DDBJ databases">
        <title>Sequencing the genomes of 1000 actinobacteria strains.</title>
        <authorList>
            <person name="Klenk H.-P."/>
        </authorList>
    </citation>
    <scope>NUCLEOTIDE SEQUENCE [LARGE SCALE GENOMIC DNA]</scope>
    <source>
        <strain evidence="5 6">DSM 45685</strain>
    </source>
</reference>
<keyword evidence="2" id="KW-0597">Phosphoprotein</keyword>
<name>A0A7X5US23_9PSEU</name>
<dbReference type="EMBL" id="JAAOYM010000001">
    <property type="protein sequence ID" value="NIJ13128.1"/>
    <property type="molecule type" value="Genomic_DNA"/>
</dbReference>
<accession>A0A7X5US23</accession>
<gene>
    <name evidence="5" type="ORF">FHU38_003472</name>
</gene>